<dbReference type="EMBL" id="CP025120">
    <property type="protein sequence ID" value="AUD79731.1"/>
    <property type="molecule type" value="Genomic_DNA"/>
</dbReference>
<gene>
    <name evidence="1" type="ORF">CW740_10925</name>
</gene>
<reference evidence="1 2" key="1">
    <citation type="submission" date="2017-12" db="EMBL/GenBank/DDBJ databases">
        <title>Kangiella profundi FT102 completed genome.</title>
        <authorList>
            <person name="Xu J."/>
            <person name="Wang J."/>
            <person name="Lu Y."/>
        </authorList>
    </citation>
    <scope>NUCLEOTIDE SEQUENCE [LARGE SCALE GENOMIC DNA]</scope>
    <source>
        <strain evidence="1 2">FT102</strain>
    </source>
</reference>
<dbReference type="OrthoDB" id="9785445at2"/>
<keyword evidence="2" id="KW-1185">Reference proteome</keyword>
<evidence type="ECO:0000313" key="2">
    <source>
        <dbReference type="Proteomes" id="UP000232693"/>
    </source>
</evidence>
<name>A0A2K9AX79_9GAMM</name>
<dbReference type="KEGG" id="kpd:CW740_10925"/>
<organism evidence="1 2">
    <name type="scientific">Kangiella profundi</name>
    <dbReference type="NCBI Taxonomy" id="1561924"/>
    <lineage>
        <taxon>Bacteria</taxon>
        <taxon>Pseudomonadati</taxon>
        <taxon>Pseudomonadota</taxon>
        <taxon>Gammaproteobacteria</taxon>
        <taxon>Kangiellales</taxon>
        <taxon>Kangiellaceae</taxon>
        <taxon>Kangiella</taxon>
    </lineage>
</organism>
<evidence type="ECO:0000313" key="1">
    <source>
        <dbReference type="EMBL" id="AUD79731.1"/>
    </source>
</evidence>
<dbReference type="AlphaFoldDB" id="A0A2K9AX79"/>
<accession>A0A2K9AX79</accession>
<sequence>MSQQTVDPKVRSQNRKVVSALVLVFAAPVILAYVAMHMGWFQVATKNNGTLLESPYPHFEQFQWYGVDDEPLHFKDFETQWWWVYFPEQNTCDEACELNIHWLTQTHATLGKESEKLTRLIVFPDDIIYEDKVQDSEQLQLARGNGQPTVGEGAQLESGKIYLMDVHGNIFMRYEPVTDEQEAIMRSKGLRDDVRRAIKATGL</sequence>
<protein>
    <submittedName>
        <fullName evidence="1">Uncharacterized protein</fullName>
    </submittedName>
</protein>
<dbReference type="Proteomes" id="UP000232693">
    <property type="component" value="Chromosome"/>
</dbReference>
<proteinExistence type="predicted"/>
<dbReference type="RefSeq" id="WP_106647530.1">
    <property type="nucleotide sequence ID" value="NZ_BMGO01000001.1"/>
</dbReference>